<dbReference type="InterPro" id="IPR051405">
    <property type="entry name" value="phD/YefM_antitoxin"/>
</dbReference>
<dbReference type="Gene3D" id="3.40.1620.10">
    <property type="entry name" value="YefM-like domain"/>
    <property type="match status" value="1"/>
</dbReference>
<organism evidence="3 4">
    <name type="scientific">Acidimicrobium ferrooxidans (strain DSM 10331 / JCM 15462 / NBRC 103882 / ICP)</name>
    <dbReference type="NCBI Taxonomy" id="525909"/>
    <lineage>
        <taxon>Bacteria</taxon>
        <taxon>Bacillati</taxon>
        <taxon>Actinomycetota</taxon>
        <taxon>Acidimicrobiia</taxon>
        <taxon>Acidimicrobiales</taxon>
        <taxon>Acidimicrobiaceae</taxon>
        <taxon>Acidimicrobium</taxon>
    </lineage>
</organism>
<name>C7LZE0_ACIFD</name>
<protein>
    <recommendedName>
        <fullName evidence="2">Antitoxin</fullName>
    </recommendedName>
</protein>
<comment type="function">
    <text evidence="2">Antitoxin component of a type II toxin-antitoxin (TA) system.</text>
</comment>
<comment type="similarity">
    <text evidence="1 2">Belongs to the phD/YefM antitoxin family.</text>
</comment>
<dbReference type="SUPFAM" id="SSF143120">
    <property type="entry name" value="YefM-like"/>
    <property type="match status" value="1"/>
</dbReference>
<evidence type="ECO:0000313" key="4">
    <source>
        <dbReference type="Proteomes" id="UP000000771"/>
    </source>
</evidence>
<sequence length="99" mass="11447">MWYTSRMSKIVPIRELRSELSQVIDQVADLREHVIVTRHGRPAAVLVPVDEYEALEETAEILSDTETMAAIDEGRREVERGETLTLDELRQELQSRRRG</sequence>
<dbReference type="InterPro" id="IPR006442">
    <property type="entry name" value="Antitoxin_Phd/YefM"/>
</dbReference>
<dbReference type="PANTHER" id="PTHR33713">
    <property type="entry name" value="ANTITOXIN YAFN-RELATED"/>
    <property type="match status" value="1"/>
</dbReference>
<evidence type="ECO:0000313" key="3">
    <source>
        <dbReference type="EMBL" id="ACU54098.1"/>
    </source>
</evidence>
<dbReference type="HOGENOM" id="CLU_155837_0_0_11"/>
<dbReference type="PANTHER" id="PTHR33713:SF6">
    <property type="entry name" value="ANTITOXIN YEFM"/>
    <property type="match status" value="1"/>
</dbReference>
<accession>C7LZE0</accession>
<dbReference type="InterPro" id="IPR036165">
    <property type="entry name" value="YefM-like_sf"/>
</dbReference>
<reference evidence="3 4" key="1">
    <citation type="journal article" date="2009" name="Stand. Genomic Sci.">
        <title>Complete genome sequence of Acidimicrobium ferrooxidans type strain (ICP).</title>
        <authorList>
            <person name="Clum A."/>
            <person name="Nolan M."/>
            <person name="Lang E."/>
            <person name="Glavina Del Rio T."/>
            <person name="Tice H."/>
            <person name="Copeland A."/>
            <person name="Cheng J.F."/>
            <person name="Lucas S."/>
            <person name="Chen F."/>
            <person name="Bruce D."/>
            <person name="Goodwin L."/>
            <person name="Pitluck S."/>
            <person name="Ivanova N."/>
            <person name="Mavrommatis K."/>
            <person name="Mikhailova N."/>
            <person name="Pati A."/>
            <person name="Chen A."/>
            <person name="Palaniappan K."/>
            <person name="Goker M."/>
            <person name="Spring S."/>
            <person name="Land M."/>
            <person name="Hauser L."/>
            <person name="Chang Y.J."/>
            <person name="Jeffries C.C."/>
            <person name="Chain P."/>
            <person name="Bristow J."/>
            <person name="Eisen J.A."/>
            <person name="Markowitz V."/>
            <person name="Hugenholtz P."/>
            <person name="Kyrpides N.C."/>
            <person name="Klenk H.P."/>
            <person name="Lapidus A."/>
        </authorList>
    </citation>
    <scope>NUCLEOTIDE SEQUENCE [LARGE SCALE GENOMIC DNA]</scope>
    <source>
        <strain evidence="4">DSM 10331 / JCM 15462 / NBRC 103882 / ICP</strain>
    </source>
</reference>
<dbReference type="NCBIfam" id="TIGR01552">
    <property type="entry name" value="phd_fam"/>
    <property type="match status" value="1"/>
</dbReference>
<dbReference type="KEGG" id="afo:Afer_1166"/>
<dbReference type="OrthoDB" id="488160at2"/>
<dbReference type="eggNOG" id="COG2161">
    <property type="taxonomic scope" value="Bacteria"/>
</dbReference>
<evidence type="ECO:0000256" key="1">
    <source>
        <dbReference type="ARBA" id="ARBA00009981"/>
    </source>
</evidence>
<proteinExistence type="inferred from homology"/>
<evidence type="ECO:0000256" key="2">
    <source>
        <dbReference type="RuleBase" id="RU362080"/>
    </source>
</evidence>
<dbReference type="Gene3D" id="1.10.1220.170">
    <property type="match status" value="1"/>
</dbReference>
<dbReference type="Pfam" id="PF02604">
    <property type="entry name" value="PhdYeFM_antitox"/>
    <property type="match status" value="1"/>
</dbReference>
<dbReference type="Proteomes" id="UP000000771">
    <property type="component" value="Chromosome"/>
</dbReference>
<keyword evidence="4" id="KW-1185">Reference proteome</keyword>
<gene>
    <name evidence="3" type="ordered locus">Afer_1166</name>
</gene>
<dbReference type="STRING" id="525909.Afer_1166"/>
<dbReference type="AlphaFoldDB" id="C7LZE0"/>
<dbReference type="EMBL" id="CP001631">
    <property type="protein sequence ID" value="ACU54098.1"/>
    <property type="molecule type" value="Genomic_DNA"/>
</dbReference>